<dbReference type="Proteomes" id="UP001197378">
    <property type="component" value="Unassembled WGS sequence"/>
</dbReference>
<reference evidence="2" key="1">
    <citation type="journal article" date="2021" name="ISME J.">
        <title>Genomic evolution of the class Acidithiobacillia: deep-branching Proteobacteria living in extreme acidic conditions.</title>
        <authorList>
            <person name="Moya-Beltran A."/>
            <person name="Beard S."/>
            <person name="Rojas-Villalobos C."/>
            <person name="Issotta F."/>
            <person name="Gallardo Y."/>
            <person name="Ulloa R."/>
            <person name="Giaveno A."/>
            <person name="Degli Esposti M."/>
            <person name="Johnson D.B."/>
            <person name="Quatrini R."/>
        </authorList>
    </citation>
    <scope>NUCLEOTIDE SEQUENCE</scope>
    <source>
        <strain evidence="2">VAN18-1</strain>
    </source>
</reference>
<dbReference type="AlphaFoldDB" id="A0AAE2YNX2"/>
<evidence type="ECO:0000256" key="1">
    <source>
        <dbReference type="SAM" id="SignalP"/>
    </source>
</evidence>
<accession>A0AAE2YNX2</accession>
<sequence>MKLRNIAALGFGLSLGMHAYADDIHSPTPSGFAYSGQQILDRLQVDLAHPARYTGMFTGPTHAGRVASVTHCRRNGPSATAAFYTCDLVGVPVGTTANIQMSIFHSKVMSVMLSVENNNPKYADTSAVAAMLLEGAVVQATDPLALKTGLSNRTHENLIMDELSAGPSLDLRKDARDDGLTFEQRIIAGDLVLDVHPTGGA</sequence>
<evidence type="ECO:0000313" key="2">
    <source>
        <dbReference type="EMBL" id="MBU2787318.1"/>
    </source>
</evidence>
<dbReference type="RefSeq" id="WP_215871899.1">
    <property type="nucleotide sequence ID" value="NZ_JAAXYO010000039.1"/>
</dbReference>
<organism evidence="2 3">
    <name type="scientific">Igneacidithiobacillus copahuensis</name>
    <dbReference type="NCBI Taxonomy" id="2724909"/>
    <lineage>
        <taxon>Bacteria</taxon>
        <taxon>Pseudomonadati</taxon>
        <taxon>Pseudomonadota</taxon>
        <taxon>Acidithiobacillia</taxon>
        <taxon>Acidithiobacillales</taxon>
        <taxon>Acidithiobacillaceae</taxon>
        <taxon>Igneacidithiobacillus</taxon>
    </lineage>
</organism>
<evidence type="ECO:0000313" key="3">
    <source>
        <dbReference type="Proteomes" id="UP001197378"/>
    </source>
</evidence>
<proteinExistence type="predicted"/>
<keyword evidence="3" id="KW-1185">Reference proteome</keyword>
<protein>
    <submittedName>
        <fullName evidence="2">Uncharacterized protein</fullName>
    </submittedName>
</protein>
<keyword evidence="1" id="KW-0732">Signal</keyword>
<feature type="signal peptide" evidence="1">
    <location>
        <begin position="1"/>
        <end position="21"/>
    </location>
</feature>
<gene>
    <name evidence="2" type="ORF">HFQ13_03680</name>
</gene>
<dbReference type="EMBL" id="JAAXYO010000039">
    <property type="protein sequence ID" value="MBU2787318.1"/>
    <property type="molecule type" value="Genomic_DNA"/>
</dbReference>
<feature type="chain" id="PRO_5042263498" evidence="1">
    <location>
        <begin position="22"/>
        <end position="201"/>
    </location>
</feature>
<name>A0AAE2YNX2_9PROT</name>
<comment type="caution">
    <text evidence="2">The sequence shown here is derived from an EMBL/GenBank/DDBJ whole genome shotgun (WGS) entry which is preliminary data.</text>
</comment>